<dbReference type="PANTHER" id="PTHR35395:SF1">
    <property type="entry name" value="DUF6536 DOMAIN-CONTAINING PROTEIN"/>
    <property type="match status" value="1"/>
</dbReference>
<feature type="transmembrane region" description="Helical" evidence="1">
    <location>
        <begin position="113"/>
        <end position="131"/>
    </location>
</feature>
<dbReference type="GeneID" id="43595534"/>
<dbReference type="InterPro" id="IPR046623">
    <property type="entry name" value="DUF6536"/>
</dbReference>
<dbReference type="Pfam" id="PF20163">
    <property type="entry name" value="DUF6536"/>
    <property type="match status" value="1"/>
</dbReference>
<feature type="transmembrane region" description="Helical" evidence="1">
    <location>
        <begin position="62"/>
        <end position="84"/>
    </location>
</feature>
<feature type="transmembrane region" description="Helical" evidence="1">
    <location>
        <begin position="517"/>
        <end position="541"/>
    </location>
</feature>
<dbReference type="PANTHER" id="PTHR35395">
    <property type="entry name" value="DUF6536 DOMAIN-CONTAINING PROTEIN"/>
    <property type="match status" value="1"/>
</dbReference>
<accession>A0A370TS40</accession>
<organism evidence="3 4">
    <name type="scientific">Venustampulla echinocandica</name>
    <dbReference type="NCBI Taxonomy" id="2656787"/>
    <lineage>
        <taxon>Eukaryota</taxon>
        <taxon>Fungi</taxon>
        <taxon>Dikarya</taxon>
        <taxon>Ascomycota</taxon>
        <taxon>Pezizomycotina</taxon>
        <taxon>Leotiomycetes</taxon>
        <taxon>Helotiales</taxon>
        <taxon>Pleuroascaceae</taxon>
        <taxon>Venustampulla</taxon>
    </lineage>
</organism>
<evidence type="ECO:0000256" key="1">
    <source>
        <dbReference type="SAM" id="Phobius"/>
    </source>
</evidence>
<protein>
    <recommendedName>
        <fullName evidence="2">DUF6536 domain-containing protein</fullName>
    </recommendedName>
</protein>
<name>A0A370TS40_9HELO</name>
<evidence type="ECO:0000313" key="3">
    <source>
        <dbReference type="EMBL" id="RDL38345.1"/>
    </source>
</evidence>
<keyword evidence="1" id="KW-0472">Membrane</keyword>
<evidence type="ECO:0000259" key="2">
    <source>
        <dbReference type="Pfam" id="PF20163"/>
    </source>
</evidence>
<gene>
    <name evidence="3" type="ORF">BP5553_02685</name>
</gene>
<evidence type="ECO:0000313" key="4">
    <source>
        <dbReference type="Proteomes" id="UP000254866"/>
    </source>
</evidence>
<proteinExistence type="predicted"/>
<dbReference type="EMBL" id="NPIC01000002">
    <property type="protein sequence ID" value="RDL38345.1"/>
    <property type="molecule type" value="Genomic_DNA"/>
</dbReference>
<comment type="caution">
    <text evidence="3">The sequence shown here is derived from an EMBL/GenBank/DDBJ whole genome shotgun (WGS) entry which is preliminary data.</text>
</comment>
<sequence length="661" mass="73088">MLIREIELESTQHDTQLSALAKPLPNCTADAEKGQPGKVEVTEHKSRFGRFKDRYKGWRHGLLLGFIASVVVFFVNLGFALWAVQHHRLQDSQGVLYEGDCKKVERSGVGLHFVINIFGTTLLGASNYCMLKRPMCRYNSTIFTTISADAYNIFAGSGSFTEMDLSSLALGTGDGNIKQAFERLHQKAQNGTLYRLDNSACIDAYATAYQSAYGSVLVVTTDITQSSKYIVVDQQEVYNPSLENNPGANPYRWLCADLQTTRYSYAQCLTLLPQVRSLAADNKWTVSGHHVDYCLVETVPSHCKLQYSLPLVVTVISLNLLKAILMGYMAFWFVDTPILTMGDAVASFLRTPNQFSESKCLLIMDSARNPKKCGNGDLIFDGSLRRWRSAIPRSRWILGIGFYVVAILACVAVLAVGLILPFNNSGIWKIGLGEVSAQSLLSSGQAWITSLVVNAILANLPQLILSMLYFTSNSLLTSMLMADEWSRYALRHKGLRVSSHPRGSQRSKYFLSLPYRYAIPLMISLTLLHWLISQSLFLVMIQAYSATLQRDPANDITTCGYSPTAIVSTTAVGVVMFCCLIFLSRKRFKTGMPVAGSCSISIAAACHPHPQLENRETTGLQEDEGCLPVRWGSIQVPDGEIGHCSFSSGEVELPEQGKAYR</sequence>
<feature type="domain" description="DUF6536" evidence="2">
    <location>
        <begin position="58"/>
        <end position="130"/>
    </location>
</feature>
<dbReference type="AlphaFoldDB" id="A0A370TS40"/>
<keyword evidence="1" id="KW-1133">Transmembrane helix</keyword>
<feature type="transmembrane region" description="Helical" evidence="1">
    <location>
        <begin position="561"/>
        <end position="583"/>
    </location>
</feature>
<dbReference type="STRING" id="2656787.A0A370TS40"/>
<dbReference type="OrthoDB" id="5429634at2759"/>
<keyword evidence="4" id="KW-1185">Reference proteome</keyword>
<dbReference type="RefSeq" id="XP_031871001.1">
    <property type="nucleotide sequence ID" value="XM_032011308.1"/>
</dbReference>
<feature type="transmembrane region" description="Helical" evidence="1">
    <location>
        <begin position="396"/>
        <end position="420"/>
    </location>
</feature>
<keyword evidence="1" id="KW-0812">Transmembrane</keyword>
<reference evidence="3 4" key="1">
    <citation type="journal article" date="2018" name="IMA Fungus">
        <title>IMA Genome-F 9: Draft genome sequence of Annulohypoxylon stygium, Aspergillus mulundensis, Berkeleyomyces basicola (syn. Thielaviopsis basicola), Ceratocystis smalleyi, two Cercospora beticola strains, Coleophoma cylindrospora, Fusarium fracticaudum, Phialophora cf. hyalina, and Morchella septimelata.</title>
        <authorList>
            <person name="Wingfield B.D."/>
            <person name="Bills G.F."/>
            <person name="Dong Y."/>
            <person name="Huang W."/>
            <person name="Nel W.J."/>
            <person name="Swalarsk-Parry B.S."/>
            <person name="Vaghefi N."/>
            <person name="Wilken P.M."/>
            <person name="An Z."/>
            <person name="de Beer Z.W."/>
            <person name="De Vos L."/>
            <person name="Chen L."/>
            <person name="Duong T.A."/>
            <person name="Gao Y."/>
            <person name="Hammerbacher A."/>
            <person name="Kikkert J.R."/>
            <person name="Li Y."/>
            <person name="Li H."/>
            <person name="Li K."/>
            <person name="Li Q."/>
            <person name="Liu X."/>
            <person name="Ma X."/>
            <person name="Naidoo K."/>
            <person name="Pethybridge S.J."/>
            <person name="Sun J."/>
            <person name="Steenkamp E.T."/>
            <person name="van der Nest M.A."/>
            <person name="van Wyk S."/>
            <person name="Wingfield M.J."/>
            <person name="Xiong C."/>
            <person name="Yue Q."/>
            <person name="Zhang X."/>
        </authorList>
    </citation>
    <scope>NUCLEOTIDE SEQUENCE [LARGE SCALE GENOMIC DNA]</scope>
    <source>
        <strain evidence="3 4">BP 5553</strain>
    </source>
</reference>
<feature type="transmembrane region" description="Helical" evidence="1">
    <location>
        <begin position="311"/>
        <end position="334"/>
    </location>
</feature>
<dbReference type="Proteomes" id="UP000254866">
    <property type="component" value="Unassembled WGS sequence"/>
</dbReference>